<organism evidence="3 4">
    <name type="scientific">Akanthomyces muscarius</name>
    <name type="common">Entomopathogenic fungus</name>
    <name type="synonym">Lecanicillium muscarium</name>
    <dbReference type="NCBI Taxonomy" id="2231603"/>
    <lineage>
        <taxon>Eukaryota</taxon>
        <taxon>Fungi</taxon>
        <taxon>Dikarya</taxon>
        <taxon>Ascomycota</taxon>
        <taxon>Pezizomycotina</taxon>
        <taxon>Sordariomycetes</taxon>
        <taxon>Hypocreomycetidae</taxon>
        <taxon>Hypocreales</taxon>
        <taxon>Cordycipitaceae</taxon>
        <taxon>Akanthomyces</taxon>
    </lineage>
</organism>
<dbReference type="Proteomes" id="UP001144673">
    <property type="component" value="Chromosome 3"/>
</dbReference>
<dbReference type="PANTHER" id="PTHR46364">
    <property type="entry name" value="OS08G0421900 PROTEIN"/>
    <property type="match status" value="1"/>
</dbReference>
<evidence type="ECO:0000259" key="2">
    <source>
        <dbReference type="PROSITE" id="PS51038"/>
    </source>
</evidence>
<keyword evidence="4" id="KW-1185">Reference proteome</keyword>
<dbReference type="RefSeq" id="XP_056049822.1">
    <property type="nucleotide sequence ID" value="XM_056192713.1"/>
</dbReference>
<dbReference type="AlphaFoldDB" id="A0A9W8Q7K4"/>
<dbReference type="InterPro" id="IPR011011">
    <property type="entry name" value="Znf_FYVE_PHD"/>
</dbReference>
<gene>
    <name evidence="3" type="ORF">LMH87_001440</name>
</gene>
<feature type="region of interest" description="Disordered" evidence="1">
    <location>
        <begin position="342"/>
        <end position="374"/>
    </location>
</feature>
<dbReference type="SMART" id="SM00439">
    <property type="entry name" value="BAH"/>
    <property type="match status" value="1"/>
</dbReference>
<accession>A0A9W8Q7K4</accession>
<dbReference type="Gene3D" id="3.30.40.10">
    <property type="entry name" value="Zinc/RING finger domain, C3HC4 (zinc finger)"/>
    <property type="match status" value="1"/>
</dbReference>
<evidence type="ECO:0000313" key="3">
    <source>
        <dbReference type="EMBL" id="KAJ4146881.1"/>
    </source>
</evidence>
<dbReference type="EMBL" id="JAJHUN010000010">
    <property type="protein sequence ID" value="KAJ4146881.1"/>
    <property type="molecule type" value="Genomic_DNA"/>
</dbReference>
<feature type="domain" description="BAH" evidence="2">
    <location>
        <begin position="106"/>
        <end position="234"/>
    </location>
</feature>
<name>A0A9W8Q7K4_AKAMU</name>
<dbReference type="InterPro" id="IPR013083">
    <property type="entry name" value="Znf_RING/FYVE/PHD"/>
</dbReference>
<protein>
    <recommendedName>
        <fullName evidence="2">BAH domain-containing protein</fullName>
    </recommendedName>
</protein>
<dbReference type="InterPro" id="IPR043151">
    <property type="entry name" value="BAH_sf"/>
</dbReference>
<feature type="compositionally biased region" description="Basic residues" evidence="1">
    <location>
        <begin position="358"/>
        <end position="369"/>
    </location>
</feature>
<dbReference type="PROSITE" id="PS51038">
    <property type="entry name" value="BAH"/>
    <property type="match status" value="1"/>
</dbReference>
<feature type="compositionally biased region" description="Basic residues" evidence="1">
    <location>
        <begin position="42"/>
        <end position="52"/>
    </location>
</feature>
<dbReference type="GO" id="GO:0003682">
    <property type="term" value="F:chromatin binding"/>
    <property type="evidence" value="ECO:0007669"/>
    <property type="project" value="InterPro"/>
</dbReference>
<feature type="region of interest" description="Disordered" evidence="1">
    <location>
        <begin position="34"/>
        <end position="55"/>
    </location>
</feature>
<dbReference type="KEGG" id="amus:LMH87_001440"/>
<dbReference type="Gene3D" id="2.30.30.490">
    <property type="match status" value="1"/>
</dbReference>
<evidence type="ECO:0000313" key="4">
    <source>
        <dbReference type="Proteomes" id="UP001144673"/>
    </source>
</evidence>
<reference evidence="3" key="1">
    <citation type="journal article" date="2023" name="Access Microbiol">
        <title>De-novo genome assembly for Akanthomyces muscarius, a biocontrol agent of insect agricultural pests.</title>
        <authorList>
            <person name="Erdos Z."/>
            <person name="Studholme D.J."/>
            <person name="Raymond B."/>
            <person name="Sharma M."/>
        </authorList>
    </citation>
    <scope>NUCLEOTIDE SEQUENCE</scope>
    <source>
        <strain evidence="3">Ve6</strain>
    </source>
</reference>
<evidence type="ECO:0000256" key="1">
    <source>
        <dbReference type="SAM" id="MobiDB-lite"/>
    </source>
</evidence>
<comment type="caution">
    <text evidence="3">The sequence shown here is derived from an EMBL/GenBank/DDBJ whole genome shotgun (WGS) entry which is preliminary data.</text>
</comment>
<proteinExistence type="predicted"/>
<dbReference type="SUPFAM" id="SSF57903">
    <property type="entry name" value="FYVE/PHD zinc finger"/>
    <property type="match status" value="1"/>
</dbReference>
<dbReference type="CDD" id="cd04370">
    <property type="entry name" value="BAH"/>
    <property type="match status" value="1"/>
</dbReference>
<dbReference type="InterPro" id="IPR001025">
    <property type="entry name" value="BAH_dom"/>
</dbReference>
<sequence>MVSKSRKRSHTIIEDERADCPFELHISSLPVARIEKNEKPSKNKSKPVKKSKNVNTSEEVTLFQPSLFEPTGKFRSDATMGVYYHIEPGKDWTSMTRYHSFILNNEKYLSGEFVFVANDNCIARGKLGEDLNAQVGLCNVWVAQILEIRALDERHVYARVCWMYSPDELPAGRQPYYGKNEIIASNHLDIINVLSIVHRAKVSQWIEADDEEIPDGLYWRQAFDCGTSQLSAIALICRCRTPAQPDKMLVGCTNSDCGEWMHIDCLREDVLKRVHDRLGADKPHIPVVKKTNSTDTYLSIERQSAQAPLNAVTMEDEQPYDIISVQAETSTGVLAKCREEIDSRSAERSAPAISQTARHSKRAPRKKTGRPRESDTKLYLELFQATLRMSDGPMVWEIKDLRPSFAGSAKTWSESVLCLLCGADMK</sequence>
<dbReference type="GeneID" id="80888599"/>